<dbReference type="EMBL" id="BMNK01000027">
    <property type="protein sequence ID" value="GGP17915.1"/>
    <property type="molecule type" value="Genomic_DNA"/>
</dbReference>
<dbReference type="Proteomes" id="UP000660745">
    <property type="component" value="Unassembled WGS sequence"/>
</dbReference>
<dbReference type="GO" id="GO:0004803">
    <property type="term" value="F:transposase activity"/>
    <property type="evidence" value="ECO:0007669"/>
    <property type="project" value="InterPro"/>
</dbReference>
<dbReference type="Pfam" id="PF01526">
    <property type="entry name" value="DDE_Tnp_Tn3"/>
    <property type="match status" value="1"/>
</dbReference>
<dbReference type="InterPro" id="IPR002513">
    <property type="entry name" value="Tn3_Tnp_DDE_dom"/>
</dbReference>
<reference evidence="2" key="1">
    <citation type="journal article" date="2014" name="Int. J. Syst. Evol. Microbiol.">
        <title>Complete genome sequence of Corynebacterium casei LMG S-19264T (=DSM 44701T), isolated from a smear-ripened cheese.</title>
        <authorList>
            <consortium name="US DOE Joint Genome Institute (JGI-PGF)"/>
            <person name="Walter F."/>
            <person name="Albersmeier A."/>
            <person name="Kalinowski J."/>
            <person name="Ruckert C."/>
        </authorList>
    </citation>
    <scope>NUCLEOTIDE SEQUENCE</scope>
    <source>
        <strain evidence="2">CGMCC 4.7430</strain>
    </source>
</reference>
<feature type="domain" description="Tn3 transposase DDE" evidence="1">
    <location>
        <begin position="3"/>
        <end position="36"/>
    </location>
</feature>
<gene>
    <name evidence="2" type="ORF">GCM10012278_88170</name>
</gene>
<protein>
    <recommendedName>
        <fullName evidence="1">Tn3 transposase DDE domain-containing protein</fullName>
    </recommendedName>
</protein>
<accession>A0A918AHS7</accession>
<reference evidence="2" key="2">
    <citation type="submission" date="2020-09" db="EMBL/GenBank/DDBJ databases">
        <authorList>
            <person name="Sun Q."/>
            <person name="Zhou Y."/>
        </authorList>
    </citation>
    <scope>NUCLEOTIDE SEQUENCE</scope>
    <source>
        <strain evidence="2">CGMCC 4.7430</strain>
    </source>
</reference>
<dbReference type="AlphaFoldDB" id="A0A918AHS7"/>
<dbReference type="GO" id="GO:0006313">
    <property type="term" value="P:DNA transposition"/>
    <property type="evidence" value="ECO:0007669"/>
    <property type="project" value="InterPro"/>
</dbReference>
<evidence type="ECO:0000259" key="1">
    <source>
        <dbReference type="Pfam" id="PF01526"/>
    </source>
</evidence>
<evidence type="ECO:0000313" key="3">
    <source>
        <dbReference type="Proteomes" id="UP000660745"/>
    </source>
</evidence>
<proteinExistence type="predicted"/>
<organism evidence="2 3">
    <name type="scientific">Nonomuraea glycinis</name>
    <dbReference type="NCBI Taxonomy" id="2047744"/>
    <lineage>
        <taxon>Bacteria</taxon>
        <taxon>Bacillati</taxon>
        <taxon>Actinomycetota</taxon>
        <taxon>Actinomycetes</taxon>
        <taxon>Streptosporangiales</taxon>
        <taxon>Streptosporangiaceae</taxon>
        <taxon>Nonomuraea</taxon>
    </lineage>
</organism>
<comment type="caution">
    <text evidence="2">The sequence shown here is derived from an EMBL/GenBank/DDBJ whole genome shotgun (WGS) entry which is preliminary data.</text>
</comment>
<keyword evidence="3" id="KW-1185">Reference proteome</keyword>
<name>A0A918AHS7_9ACTN</name>
<sequence>MLKVGRAQRTVFLARWLRDRDLQRETESGLNMVEDMTPYGQIQLRTDRRLDLTRLPTPRRDVDLR</sequence>
<dbReference type="RefSeq" id="WP_189144761.1">
    <property type="nucleotide sequence ID" value="NZ_BMNK01000027.1"/>
</dbReference>
<evidence type="ECO:0000313" key="2">
    <source>
        <dbReference type="EMBL" id="GGP17915.1"/>
    </source>
</evidence>